<evidence type="ECO:0000256" key="1">
    <source>
        <dbReference type="SAM" id="MobiDB-lite"/>
    </source>
</evidence>
<feature type="compositionally biased region" description="Low complexity" evidence="1">
    <location>
        <begin position="202"/>
        <end position="225"/>
    </location>
</feature>
<protein>
    <submittedName>
        <fullName evidence="3">Myb-like protein M</fullName>
    </submittedName>
</protein>
<dbReference type="OrthoDB" id="10070537at2759"/>
<feature type="compositionally biased region" description="Low complexity" evidence="1">
    <location>
        <begin position="457"/>
        <end position="490"/>
    </location>
</feature>
<dbReference type="GeneID" id="115823832"/>
<name>A0A6J2WE15_CHACN</name>
<proteinExistence type="predicted"/>
<evidence type="ECO:0000313" key="2">
    <source>
        <dbReference type="Proteomes" id="UP000504632"/>
    </source>
</evidence>
<feature type="region of interest" description="Disordered" evidence="1">
    <location>
        <begin position="455"/>
        <end position="490"/>
    </location>
</feature>
<gene>
    <name evidence="3" type="primary">LOC115823832</name>
</gene>
<accession>A0A6J2WE15</accession>
<feature type="compositionally biased region" description="Polar residues" evidence="1">
    <location>
        <begin position="189"/>
        <end position="201"/>
    </location>
</feature>
<feature type="compositionally biased region" description="Polar residues" evidence="1">
    <location>
        <begin position="156"/>
        <end position="165"/>
    </location>
</feature>
<feature type="compositionally biased region" description="Low complexity" evidence="1">
    <location>
        <begin position="166"/>
        <end position="188"/>
    </location>
</feature>
<reference evidence="3" key="2">
    <citation type="submission" date="2025-08" db="UniProtKB">
        <authorList>
            <consortium name="RefSeq"/>
        </authorList>
    </citation>
    <scope>IDENTIFICATION</scope>
</reference>
<dbReference type="Proteomes" id="UP000504632">
    <property type="component" value="Chromosome 11"/>
</dbReference>
<reference evidence="2" key="1">
    <citation type="submission" date="2024-06" db="UniProtKB">
        <authorList>
            <consortium name="RefSeq"/>
        </authorList>
    </citation>
    <scope>NUCLEOTIDE SEQUENCE [LARGE SCALE GENOMIC DNA]</scope>
</reference>
<dbReference type="AlphaFoldDB" id="A0A6J2WE15"/>
<evidence type="ECO:0000313" key="3">
    <source>
        <dbReference type="RefSeq" id="XP_030643715.1"/>
    </source>
</evidence>
<dbReference type="RefSeq" id="XP_030643715.1">
    <property type="nucleotide sequence ID" value="XM_030787855.1"/>
</dbReference>
<sequence length="521" mass="58587">MERQATVPSNHGLLHDNPITITNNDKYYSFRDYTFNNSIKSTGHYCYNDFSNYYKKSNNYYCSKDYRSLAAGWHDQCYKHNTFNNNIAKSNNHYCSNHHSAANDNNDFSNYYTKCNNKQCTSATTSTAASTITTLTTSQTDTTTSQTTTEPPAGTVNVTNTTLSWNNNGTTSTEPSTTTTLTTSQNSTGPQTSPRASMINVTSTTTPSTTTSPNPTTTTVATTTEQPTTTNITKSINYLINCYCSSTNYNTRNNTITSYYTGANYHKDSSNYNNTFSNNSNNTITNYYFAANNNNKCPINTYYNNHSTYRHHEHRHNSITNYHSSTSNHKYPYHNYFNYNSIYRSSFTNRRLPYSSLPNSESRIQADIPPDFPKMHCDQILLNRGYRRIYPLTFLRCIVIRFWPGSVGVDTQLIFRNQTVVPNITDTTDSLRQAINESTVFLNIIPSSITAEERNLTSATSSPQMTTTAAPTTVSATTASSSASATTASSSARTRPEGVVTFLLPLILIYFMMTEQRLLWN</sequence>
<feature type="region of interest" description="Disordered" evidence="1">
    <location>
        <begin position="136"/>
        <end position="225"/>
    </location>
</feature>
<feature type="compositionally biased region" description="Low complexity" evidence="1">
    <location>
        <begin position="136"/>
        <end position="149"/>
    </location>
</feature>
<dbReference type="InParanoid" id="A0A6J2WE15"/>
<organism evidence="2 3">
    <name type="scientific">Chanos chanos</name>
    <name type="common">Milkfish</name>
    <name type="synonym">Mugil chanos</name>
    <dbReference type="NCBI Taxonomy" id="29144"/>
    <lineage>
        <taxon>Eukaryota</taxon>
        <taxon>Metazoa</taxon>
        <taxon>Chordata</taxon>
        <taxon>Craniata</taxon>
        <taxon>Vertebrata</taxon>
        <taxon>Euteleostomi</taxon>
        <taxon>Actinopterygii</taxon>
        <taxon>Neopterygii</taxon>
        <taxon>Teleostei</taxon>
        <taxon>Ostariophysi</taxon>
        <taxon>Gonorynchiformes</taxon>
        <taxon>Chanidae</taxon>
        <taxon>Chanos</taxon>
    </lineage>
</organism>
<keyword evidence="2" id="KW-1185">Reference proteome</keyword>